<dbReference type="EMBL" id="DS113501">
    <property type="protein sequence ID" value="EAY03573.1"/>
    <property type="molecule type" value="Genomic_DNA"/>
</dbReference>
<dbReference type="VEuPathDB" id="TrichDB:TVAG_042250"/>
<keyword evidence="3" id="KW-1185">Reference proteome</keyword>
<proteinExistence type="predicted"/>
<keyword evidence="1" id="KW-0812">Transmembrane</keyword>
<reference evidence="2" key="2">
    <citation type="journal article" date="2007" name="Science">
        <title>Draft genome sequence of the sexually transmitted pathogen Trichomonas vaginalis.</title>
        <authorList>
            <person name="Carlton J.M."/>
            <person name="Hirt R.P."/>
            <person name="Silva J.C."/>
            <person name="Delcher A.L."/>
            <person name="Schatz M."/>
            <person name="Zhao Q."/>
            <person name="Wortman J.R."/>
            <person name="Bidwell S.L."/>
            <person name="Alsmark U.C.M."/>
            <person name="Besteiro S."/>
            <person name="Sicheritz-Ponten T."/>
            <person name="Noel C.J."/>
            <person name="Dacks J.B."/>
            <person name="Foster P.G."/>
            <person name="Simillion C."/>
            <person name="Van de Peer Y."/>
            <person name="Miranda-Saavedra D."/>
            <person name="Barton G.J."/>
            <person name="Westrop G.D."/>
            <person name="Mueller S."/>
            <person name="Dessi D."/>
            <person name="Fiori P.L."/>
            <person name="Ren Q."/>
            <person name="Paulsen I."/>
            <person name="Zhang H."/>
            <person name="Bastida-Corcuera F.D."/>
            <person name="Simoes-Barbosa A."/>
            <person name="Brown M.T."/>
            <person name="Hayes R.D."/>
            <person name="Mukherjee M."/>
            <person name="Okumura C.Y."/>
            <person name="Schneider R."/>
            <person name="Smith A.J."/>
            <person name="Vanacova S."/>
            <person name="Villalvazo M."/>
            <person name="Haas B.J."/>
            <person name="Pertea M."/>
            <person name="Feldblyum T.V."/>
            <person name="Utterback T.R."/>
            <person name="Shu C.L."/>
            <person name="Osoegawa K."/>
            <person name="de Jong P.J."/>
            <person name="Hrdy I."/>
            <person name="Horvathova L."/>
            <person name="Zubacova Z."/>
            <person name="Dolezal P."/>
            <person name="Malik S.B."/>
            <person name="Logsdon J.M. Jr."/>
            <person name="Henze K."/>
            <person name="Gupta A."/>
            <person name="Wang C.C."/>
            <person name="Dunne R.L."/>
            <person name="Upcroft J.A."/>
            <person name="Upcroft P."/>
            <person name="White O."/>
            <person name="Salzberg S.L."/>
            <person name="Tang P."/>
            <person name="Chiu C.-H."/>
            <person name="Lee Y.-S."/>
            <person name="Embley T.M."/>
            <person name="Coombs G.H."/>
            <person name="Mottram J.C."/>
            <person name="Tachezy J."/>
            <person name="Fraser-Liggett C.M."/>
            <person name="Johnson P.J."/>
        </authorList>
    </citation>
    <scope>NUCLEOTIDE SEQUENCE [LARGE SCALE GENOMIC DNA]</scope>
    <source>
        <strain evidence="2">G3</strain>
    </source>
</reference>
<feature type="transmembrane region" description="Helical" evidence="1">
    <location>
        <begin position="132"/>
        <end position="154"/>
    </location>
</feature>
<evidence type="ECO:0000313" key="3">
    <source>
        <dbReference type="Proteomes" id="UP000001542"/>
    </source>
</evidence>
<dbReference type="RefSeq" id="XP_001315796.1">
    <property type="nucleotide sequence ID" value="XM_001315761.1"/>
</dbReference>
<evidence type="ECO:0000313" key="2">
    <source>
        <dbReference type="EMBL" id="EAY03573.1"/>
    </source>
</evidence>
<dbReference type="AlphaFoldDB" id="A2EUW4"/>
<organism evidence="2 3">
    <name type="scientific">Trichomonas vaginalis (strain ATCC PRA-98 / G3)</name>
    <dbReference type="NCBI Taxonomy" id="412133"/>
    <lineage>
        <taxon>Eukaryota</taxon>
        <taxon>Metamonada</taxon>
        <taxon>Parabasalia</taxon>
        <taxon>Trichomonadida</taxon>
        <taxon>Trichomonadidae</taxon>
        <taxon>Trichomonas</taxon>
    </lineage>
</organism>
<feature type="transmembrane region" description="Helical" evidence="1">
    <location>
        <begin position="252"/>
        <end position="270"/>
    </location>
</feature>
<keyword evidence="1" id="KW-1133">Transmembrane helix</keyword>
<evidence type="ECO:0000256" key="1">
    <source>
        <dbReference type="SAM" id="Phobius"/>
    </source>
</evidence>
<protein>
    <recommendedName>
        <fullName evidence="4">PAS domain-containing protein</fullName>
    </recommendedName>
</protein>
<evidence type="ECO:0008006" key="4">
    <source>
        <dbReference type="Google" id="ProtNLM"/>
    </source>
</evidence>
<dbReference type="KEGG" id="tva:4761419"/>
<dbReference type="InParanoid" id="A2EUW4"/>
<dbReference type="VEuPathDB" id="TrichDB:TVAGG3_0192470"/>
<accession>A2EUW4</accession>
<name>A2EUW4_TRIV3</name>
<sequence length="593" mass="67822">MLFPLNKDGEEKNVGIFELYNRQQRQKKHRLTKYSSETNVTREKSRHIDLKDSKLAISFIGANEFLHPQNFGLMSPFVSTSTSNSGETSENSDSFTDSSLICNNKCVATESLDNLEIVSAATKIAKFEKKYFLANLLPIVVLPWIATFVIIAYARVITKFSHEVNIERLNAINMKFAKVQRIIRKVNKSLYEIENPWDGENKPMNITLSEFGFNEIVTYKNLPHALNIFIKLNSEIMEDIDQISLLPMNGSIAFTVYSIVFFILMSYGVWKIDIKCSVGFDSLFHFPIGFVEEMNKPPDLGPPLRLAGNVLELNINIYTGFINYVSSNSPQIIGLEPIDIIGRKYDEVFVKDNNENRIFTYPQTRKTKKFIECRYNKKHVTYIALYDRNNDSQSFENLLKSMVYYVPSKISKNFVDGGVSHYQMKKCFIILVHFDNEFCNSQTDHVFSHLFNCLQCFSTVNILRVEGSCIYFIVDGNEASVPLLFIRDVIFGFKVSNKSQKNDLEKMFLSIVITKSDFVADINYSCEPYVHVNYSHCNLCHSLCFSSPLHSVVFLGNCIDLSPFDISKKTTKLSGNSTAVPFSLFNDIVNCLY</sequence>
<dbReference type="Proteomes" id="UP000001542">
    <property type="component" value="Unassembled WGS sequence"/>
</dbReference>
<gene>
    <name evidence="2" type="ORF">TVAG_042250</name>
</gene>
<reference evidence="2" key="1">
    <citation type="submission" date="2006-10" db="EMBL/GenBank/DDBJ databases">
        <authorList>
            <person name="Amadeo P."/>
            <person name="Zhao Q."/>
            <person name="Wortman J."/>
            <person name="Fraser-Liggett C."/>
            <person name="Carlton J."/>
        </authorList>
    </citation>
    <scope>NUCLEOTIDE SEQUENCE</scope>
    <source>
        <strain evidence="2">G3</strain>
    </source>
</reference>
<keyword evidence="1" id="KW-0472">Membrane</keyword>